<organism evidence="6 7">
    <name type="scientific">Penicillium digitatum (strain PHI26 / CECT 20796)</name>
    <name type="common">Green mold</name>
    <dbReference type="NCBI Taxonomy" id="1170229"/>
    <lineage>
        <taxon>Eukaryota</taxon>
        <taxon>Fungi</taxon>
        <taxon>Dikarya</taxon>
        <taxon>Ascomycota</taxon>
        <taxon>Pezizomycotina</taxon>
        <taxon>Eurotiomycetes</taxon>
        <taxon>Eurotiomycetidae</taxon>
        <taxon>Eurotiales</taxon>
        <taxon>Aspergillaceae</taxon>
        <taxon>Penicillium</taxon>
    </lineage>
</organism>
<dbReference type="EMBL" id="AKCT01000186">
    <property type="protein sequence ID" value="EKV12087.1"/>
    <property type="molecule type" value="Genomic_DNA"/>
</dbReference>
<dbReference type="STRING" id="1170229.K9FU95"/>
<feature type="compositionally biased region" description="Polar residues" evidence="3">
    <location>
        <begin position="371"/>
        <end position="389"/>
    </location>
</feature>
<gene>
    <name evidence="6" type="ORF">PDIG_47020</name>
</gene>
<dbReference type="HOGENOM" id="CLU_020537_1_0_1"/>
<comment type="caution">
    <text evidence="6">The sequence shown here is derived from an EMBL/GenBank/DDBJ whole genome shotgun (WGS) entry which is preliminary data.</text>
</comment>
<dbReference type="PROSITE" id="PS50800">
    <property type="entry name" value="SAP"/>
    <property type="match status" value="1"/>
</dbReference>
<evidence type="ECO:0000313" key="6">
    <source>
        <dbReference type="EMBL" id="EKV12087.1"/>
    </source>
</evidence>
<feature type="compositionally biased region" description="Polar residues" evidence="3">
    <location>
        <begin position="74"/>
        <end position="83"/>
    </location>
</feature>
<dbReference type="Gene3D" id="2.60.120.780">
    <property type="entry name" value="PINIT domain"/>
    <property type="match status" value="1"/>
</dbReference>
<feature type="compositionally biased region" description="Acidic residues" evidence="3">
    <location>
        <begin position="338"/>
        <end position="347"/>
    </location>
</feature>
<feature type="region of interest" description="Disordered" evidence="3">
    <location>
        <begin position="74"/>
        <end position="99"/>
    </location>
</feature>
<sequence length="451" mass="49656">MSTMSSEVATLTAFIKPLTNPQLKDLLRYEGLQVSGLKATLQFRIIQRIQSLAESDPVSFDALARRIRATAFPNTVPYQSPTRPQYQPSPVSQSPAQARSAPLGVSMSPHLYSSGPLIFKESPFYTILEPLTAVVECKVREQTRDSVELKVMLSQQVAHRLQTDSNLRVMVYCAGDSGLTQYTKSDIAFPHQVELKVNLDEVKANLRGLKNRPGTTQPADITNWIRKKPNYPNNIVMTYALTQKKFFALANLVKQHPTDDLVSQLKTRKLISKEQVLREMQNRASDSDIVATSSVMYVDDILQSTSPDIDQVTVEPDGVWSSPTGSDVTKLGGMTPASDDDDDDLIEISEPGMPVVKQEPGPPNVVLERTPAQSQSQSRETSTPSSAMRMSSKKRPIAQVIDLTESGDEDEESPVPPPKRPASSLPSRAFSRQDYHVPPANSPLNGGSFPP</sequence>
<dbReference type="PROSITE" id="PS51466">
    <property type="entry name" value="PINIT"/>
    <property type="match status" value="1"/>
</dbReference>
<dbReference type="InParanoid" id="K9FU95"/>
<feature type="compositionally biased region" description="Low complexity" evidence="3">
    <location>
        <begin position="84"/>
        <end position="99"/>
    </location>
</feature>
<dbReference type="OMA" id="IEPNGDW"/>
<dbReference type="InterPro" id="IPR023321">
    <property type="entry name" value="PINIT"/>
</dbReference>
<dbReference type="GO" id="GO:0016925">
    <property type="term" value="P:protein sumoylation"/>
    <property type="evidence" value="ECO:0007669"/>
    <property type="project" value="UniProtKB-UniPathway"/>
</dbReference>
<evidence type="ECO:0000259" key="5">
    <source>
        <dbReference type="PROSITE" id="PS51466"/>
    </source>
</evidence>
<dbReference type="OrthoDB" id="28127at2759"/>
<evidence type="ECO:0000256" key="1">
    <source>
        <dbReference type="ARBA" id="ARBA00004718"/>
    </source>
</evidence>
<dbReference type="InterPro" id="IPR003034">
    <property type="entry name" value="SAP_dom"/>
</dbReference>
<dbReference type="eggNOG" id="KOG2169">
    <property type="taxonomic scope" value="Eukaryota"/>
</dbReference>
<comment type="similarity">
    <text evidence="2">Belongs to the PIAS family.</text>
</comment>
<dbReference type="GO" id="GO:0016874">
    <property type="term" value="F:ligase activity"/>
    <property type="evidence" value="ECO:0007669"/>
    <property type="project" value="UniProtKB-KW"/>
</dbReference>
<accession>K9FU95</accession>
<comment type="pathway">
    <text evidence="1">Protein modification; protein sumoylation.</text>
</comment>
<dbReference type="InterPro" id="IPR038654">
    <property type="entry name" value="PINIT_sf"/>
</dbReference>
<evidence type="ECO:0000256" key="3">
    <source>
        <dbReference type="SAM" id="MobiDB-lite"/>
    </source>
</evidence>
<protein>
    <submittedName>
        <fullName evidence="6">SUMO ligase SizA, putative</fullName>
    </submittedName>
</protein>
<dbReference type="UniPathway" id="UPA00886"/>
<dbReference type="Pfam" id="PF14324">
    <property type="entry name" value="PINIT"/>
    <property type="match status" value="1"/>
</dbReference>
<feature type="domain" description="PINIT" evidence="5">
    <location>
        <begin position="109"/>
        <end position="256"/>
    </location>
</feature>
<dbReference type="Pfam" id="PF02037">
    <property type="entry name" value="SAP"/>
    <property type="match status" value="1"/>
</dbReference>
<dbReference type="Proteomes" id="UP000009882">
    <property type="component" value="Unassembled WGS sequence"/>
</dbReference>
<name>K9FU95_PEND2</name>
<keyword evidence="7" id="KW-1185">Reference proteome</keyword>
<proteinExistence type="inferred from homology"/>
<evidence type="ECO:0000313" key="7">
    <source>
        <dbReference type="Proteomes" id="UP000009882"/>
    </source>
</evidence>
<reference evidence="7" key="1">
    <citation type="journal article" date="2012" name="BMC Genomics">
        <title>Genome sequence of the necrotrophic fungus Penicillium digitatum, the main postharvest pathogen of citrus.</title>
        <authorList>
            <person name="Marcet-Houben M."/>
            <person name="Ballester A.-R."/>
            <person name="de la Fuente B."/>
            <person name="Harries E."/>
            <person name="Marcos J.F."/>
            <person name="Gonzalez-Candelas L."/>
            <person name="Gabaldon T."/>
        </authorList>
    </citation>
    <scope>NUCLEOTIDE SEQUENCE [LARGE SCALE GENOMIC DNA]</scope>
    <source>
        <strain evidence="7">PHI26 / CECT 20796</strain>
    </source>
</reference>
<feature type="domain" description="SAP" evidence="4">
    <location>
        <begin position="15"/>
        <end position="49"/>
    </location>
</feature>
<feature type="region of interest" description="Disordered" evidence="3">
    <location>
        <begin position="315"/>
        <end position="451"/>
    </location>
</feature>
<keyword evidence="6" id="KW-0436">Ligase</keyword>
<evidence type="ECO:0000256" key="2">
    <source>
        <dbReference type="ARBA" id="ARBA00005383"/>
    </source>
</evidence>
<dbReference type="SMART" id="SM00513">
    <property type="entry name" value="SAP"/>
    <property type="match status" value="1"/>
</dbReference>
<dbReference type="AlphaFoldDB" id="K9FU95"/>
<evidence type="ECO:0000259" key="4">
    <source>
        <dbReference type="PROSITE" id="PS50800"/>
    </source>
</evidence>